<protein>
    <submittedName>
        <fullName evidence="1">PD-(D/E)XK nuclease family transposase</fullName>
    </submittedName>
</protein>
<reference evidence="1" key="1">
    <citation type="submission" date="2020-10" db="EMBL/GenBank/DDBJ databases">
        <authorList>
            <person name="Gilroy R."/>
        </authorList>
    </citation>
    <scope>NUCLEOTIDE SEQUENCE</scope>
    <source>
        <strain evidence="1">USAMLcec3-3695</strain>
    </source>
</reference>
<dbReference type="Pfam" id="PF12784">
    <property type="entry name" value="PDDEXK_2"/>
    <property type="match status" value="1"/>
</dbReference>
<organism evidence="1 2">
    <name type="scientific">Candidatus Ornithomonoglobus merdipullorum</name>
    <dbReference type="NCBI Taxonomy" id="2840895"/>
    <lineage>
        <taxon>Bacteria</taxon>
        <taxon>Bacillati</taxon>
        <taxon>Bacillota</taxon>
        <taxon>Clostridia</taxon>
        <taxon>Candidatus Ornithomonoglobus</taxon>
    </lineage>
</organism>
<accession>A0A9D1SF81</accession>
<gene>
    <name evidence="1" type="ORF">IAA61_06705</name>
</gene>
<dbReference type="AlphaFoldDB" id="A0A9D1SF81"/>
<comment type="caution">
    <text evidence="1">The sequence shown here is derived from an EMBL/GenBank/DDBJ whole genome shotgun (WGS) entry which is preliminary data.</text>
</comment>
<reference evidence="1" key="2">
    <citation type="journal article" date="2021" name="PeerJ">
        <title>Extensive microbial diversity within the chicken gut microbiome revealed by metagenomics and culture.</title>
        <authorList>
            <person name="Gilroy R."/>
            <person name="Ravi A."/>
            <person name="Getino M."/>
            <person name="Pursley I."/>
            <person name="Horton D.L."/>
            <person name="Alikhan N.F."/>
            <person name="Baker D."/>
            <person name="Gharbi K."/>
            <person name="Hall N."/>
            <person name="Watson M."/>
            <person name="Adriaenssens E.M."/>
            <person name="Foster-Nyarko E."/>
            <person name="Jarju S."/>
            <person name="Secka A."/>
            <person name="Antonio M."/>
            <person name="Oren A."/>
            <person name="Chaudhuri R.R."/>
            <person name="La Ragione R."/>
            <person name="Hildebrand F."/>
            <person name="Pallen M.J."/>
        </authorList>
    </citation>
    <scope>NUCLEOTIDE SEQUENCE</scope>
    <source>
        <strain evidence="1">USAMLcec3-3695</strain>
    </source>
</reference>
<sequence length="276" mass="31262">MKSKKTISKHDLEIIKNYCLLDDSFMEVCFNGNPNAVELVLRIILNKPDLSVIEVKIQDSLKNLRGRSVRMDILARDGHGTLYNIEIQRGEKGAAAKRARYHASLMDAGITSPGDDFEHLPELYVIFITESDVRGRNKAVYEFAYIDIESGEPLDYGTHILYVNNEFRDDSDIGKLMQDFAESDPDKMHYDVLAETARYYKEDAKGVADMYRVMDIKFNEGLREGKLEGAHSKAVELLKNLIESTGMNAEAAAAALRLSEDERDRCISELNELDNK</sequence>
<evidence type="ECO:0000313" key="1">
    <source>
        <dbReference type="EMBL" id="HIU57487.1"/>
    </source>
</evidence>
<dbReference type="EMBL" id="DVNB01000071">
    <property type="protein sequence ID" value="HIU57487.1"/>
    <property type="molecule type" value="Genomic_DNA"/>
</dbReference>
<dbReference type="Proteomes" id="UP000824109">
    <property type="component" value="Unassembled WGS sequence"/>
</dbReference>
<evidence type="ECO:0000313" key="2">
    <source>
        <dbReference type="Proteomes" id="UP000824109"/>
    </source>
</evidence>
<proteinExistence type="predicted"/>
<name>A0A9D1SF81_9FIRM</name>